<dbReference type="GO" id="GO:0017059">
    <property type="term" value="C:serine palmitoyltransferase complex"/>
    <property type="evidence" value="ECO:0007669"/>
    <property type="project" value="TreeGrafter"/>
</dbReference>
<reference evidence="20" key="1">
    <citation type="submission" date="2021-01" db="EMBL/GenBank/DDBJ databases">
        <authorList>
            <person name="Zahm M."/>
            <person name="Roques C."/>
            <person name="Cabau C."/>
            <person name="Klopp C."/>
            <person name="Donnadieu C."/>
            <person name="Jouanno E."/>
            <person name="Lampietro C."/>
            <person name="Louis A."/>
            <person name="Herpin A."/>
            <person name="Echchiki A."/>
            <person name="Berthelot C."/>
            <person name="Parey E."/>
            <person name="Roest-Crollius H."/>
            <person name="Braasch I."/>
            <person name="Postlethwait J."/>
            <person name="Bobe J."/>
            <person name="Montfort J."/>
            <person name="Bouchez O."/>
            <person name="Begum T."/>
            <person name="Mejri S."/>
            <person name="Adams A."/>
            <person name="Chen W.-J."/>
            <person name="Guiguen Y."/>
        </authorList>
    </citation>
    <scope>NUCLEOTIDE SEQUENCE</scope>
    <source>
        <tissue evidence="20">Blood</tissue>
    </source>
</reference>
<evidence type="ECO:0000256" key="10">
    <source>
        <dbReference type="ARBA" id="ARBA00022898"/>
    </source>
</evidence>
<evidence type="ECO:0000256" key="4">
    <source>
        <dbReference type="ARBA" id="ARBA00004991"/>
    </source>
</evidence>
<evidence type="ECO:0000256" key="18">
    <source>
        <dbReference type="SAM" id="Phobius"/>
    </source>
</evidence>
<dbReference type="Gene3D" id="3.90.1150.10">
    <property type="entry name" value="Aspartate Aminotransferase, domain 1"/>
    <property type="match status" value="1"/>
</dbReference>
<keyword evidence="12 18" id="KW-1133">Transmembrane helix</keyword>
<dbReference type="EMBL" id="JAERUA010000007">
    <property type="protein sequence ID" value="KAI1897270.1"/>
    <property type="molecule type" value="Genomic_DNA"/>
</dbReference>
<keyword evidence="15" id="KW-0012">Acyltransferase</keyword>
<evidence type="ECO:0000256" key="7">
    <source>
        <dbReference type="ARBA" id="ARBA00022679"/>
    </source>
</evidence>
<keyword evidence="9" id="KW-0256">Endoplasmic reticulum</keyword>
<keyword evidence="13" id="KW-0443">Lipid metabolism</keyword>
<evidence type="ECO:0000256" key="3">
    <source>
        <dbReference type="ARBA" id="ARBA00004760"/>
    </source>
</evidence>
<dbReference type="OrthoDB" id="65434at2759"/>
<feature type="transmembrane region" description="Helical" evidence="18">
    <location>
        <begin position="74"/>
        <end position="93"/>
    </location>
</feature>
<name>A0A8T3DMA3_9TELE</name>
<dbReference type="Proteomes" id="UP000829720">
    <property type="component" value="Unassembled WGS sequence"/>
</dbReference>
<dbReference type="GO" id="GO:0005789">
    <property type="term" value="C:endoplasmic reticulum membrane"/>
    <property type="evidence" value="ECO:0007669"/>
    <property type="project" value="UniProtKB-SubCell"/>
</dbReference>
<dbReference type="CDD" id="cd06454">
    <property type="entry name" value="KBL_like"/>
    <property type="match status" value="1"/>
</dbReference>
<evidence type="ECO:0000256" key="6">
    <source>
        <dbReference type="ARBA" id="ARBA00013220"/>
    </source>
</evidence>
<evidence type="ECO:0000256" key="12">
    <source>
        <dbReference type="ARBA" id="ARBA00022989"/>
    </source>
</evidence>
<keyword evidence="11" id="KW-0746">Sphingolipid metabolism</keyword>
<evidence type="ECO:0000256" key="16">
    <source>
        <dbReference type="RuleBase" id="RU003693"/>
    </source>
</evidence>
<dbReference type="PANTHER" id="PTHR13693:SF83">
    <property type="entry name" value="SERINE PALMITOYLTRANSFERASE, LONG CHAIN BASE SUBUNIT 2B"/>
    <property type="match status" value="1"/>
</dbReference>
<gene>
    <name evidence="20" type="ORF">AGOR_G00081580</name>
</gene>
<dbReference type="PROSITE" id="PS00599">
    <property type="entry name" value="AA_TRANSFER_CLASS_2"/>
    <property type="match status" value="1"/>
</dbReference>
<evidence type="ECO:0000256" key="2">
    <source>
        <dbReference type="ARBA" id="ARBA00004389"/>
    </source>
</evidence>
<evidence type="ECO:0000256" key="17">
    <source>
        <dbReference type="SAM" id="MobiDB-lite"/>
    </source>
</evidence>
<dbReference type="InterPro" id="IPR001917">
    <property type="entry name" value="Aminotrans_II_pyridoxalP_BS"/>
</dbReference>
<proteinExistence type="inferred from homology"/>
<dbReference type="GO" id="GO:0046512">
    <property type="term" value="P:sphingosine biosynthetic process"/>
    <property type="evidence" value="ECO:0007669"/>
    <property type="project" value="TreeGrafter"/>
</dbReference>
<evidence type="ECO:0000256" key="15">
    <source>
        <dbReference type="ARBA" id="ARBA00023315"/>
    </source>
</evidence>
<dbReference type="PANTHER" id="PTHR13693">
    <property type="entry name" value="CLASS II AMINOTRANSFERASE/8-AMINO-7-OXONONANOATE SYNTHASE"/>
    <property type="match status" value="1"/>
</dbReference>
<dbReference type="InterPro" id="IPR050087">
    <property type="entry name" value="AON_synthase_class-II"/>
</dbReference>
<dbReference type="Gene3D" id="3.40.640.10">
    <property type="entry name" value="Type I PLP-dependent aspartate aminotransferase-like (Major domain)"/>
    <property type="match status" value="1"/>
</dbReference>
<dbReference type="FunFam" id="3.40.640.10:FF:000047">
    <property type="entry name" value="serine palmitoyltransferase 2 isoform X1"/>
    <property type="match status" value="1"/>
</dbReference>
<keyword evidence="14 18" id="KW-0472">Membrane</keyword>
<evidence type="ECO:0000313" key="20">
    <source>
        <dbReference type="EMBL" id="KAI1897270.1"/>
    </source>
</evidence>
<dbReference type="FunFam" id="3.90.1150.10:FF:000004">
    <property type="entry name" value="2-amino-3-ketobutyrate coenzyme A ligase"/>
    <property type="match status" value="1"/>
</dbReference>
<comment type="pathway">
    <text evidence="3">Lipid metabolism; sphingolipid metabolism.</text>
</comment>
<evidence type="ECO:0000256" key="13">
    <source>
        <dbReference type="ARBA" id="ARBA00023098"/>
    </source>
</evidence>
<evidence type="ECO:0000256" key="8">
    <source>
        <dbReference type="ARBA" id="ARBA00022692"/>
    </source>
</evidence>
<feature type="region of interest" description="Disordered" evidence="17">
    <location>
        <begin position="1"/>
        <end position="28"/>
    </location>
</feature>
<evidence type="ECO:0000259" key="19">
    <source>
        <dbReference type="Pfam" id="PF00155"/>
    </source>
</evidence>
<dbReference type="SUPFAM" id="SSF53383">
    <property type="entry name" value="PLP-dependent transferases"/>
    <property type="match status" value="1"/>
</dbReference>
<dbReference type="InterPro" id="IPR015424">
    <property type="entry name" value="PyrdxlP-dep_Trfase"/>
</dbReference>
<dbReference type="InterPro" id="IPR004839">
    <property type="entry name" value="Aminotransferase_I/II_large"/>
</dbReference>
<keyword evidence="7" id="KW-0808">Transferase</keyword>
<protein>
    <recommendedName>
        <fullName evidence="6">serine C-palmitoyltransferase</fullName>
        <ecNumber evidence="6">2.3.1.50</ecNumber>
    </recommendedName>
</protein>
<organism evidence="20 21">
    <name type="scientific">Albula goreensis</name>
    <dbReference type="NCBI Taxonomy" id="1534307"/>
    <lineage>
        <taxon>Eukaryota</taxon>
        <taxon>Metazoa</taxon>
        <taxon>Chordata</taxon>
        <taxon>Craniata</taxon>
        <taxon>Vertebrata</taxon>
        <taxon>Euteleostomi</taxon>
        <taxon>Actinopterygii</taxon>
        <taxon>Neopterygii</taxon>
        <taxon>Teleostei</taxon>
        <taxon>Albuliformes</taxon>
        <taxon>Albulidae</taxon>
        <taxon>Albula</taxon>
    </lineage>
</organism>
<dbReference type="GO" id="GO:0030170">
    <property type="term" value="F:pyridoxal phosphate binding"/>
    <property type="evidence" value="ECO:0007669"/>
    <property type="project" value="InterPro"/>
</dbReference>
<comment type="similarity">
    <text evidence="5 16">Belongs to the class-II pyridoxal-phosphate-dependent aminotransferase family.</text>
</comment>
<evidence type="ECO:0000256" key="14">
    <source>
        <dbReference type="ARBA" id="ARBA00023136"/>
    </source>
</evidence>
<evidence type="ECO:0000313" key="21">
    <source>
        <dbReference type="Proteomes" id="UP000829720"/>
    </source>
</evidence>
<keyword evidence="10 16" id="KW-0663">Pyridoxal phosphate</keyword>
<comment type="cofactor">
    <cofactor evidence="1 16">
        <name>pyridoxal 5'-phosphate</name>
        <dbReference type="ChEBI" id="CHEBI:597326"/>
    </cofactor>
</comment>
<comment type="pathway">
    <text evidence="4">Sphingolipid metabolism.</text>
</comment>
<dbReference type="InterPro" id="IPR015421">
    <property type="entry name" value="PyrdxlP-dep_Trfase_major"/>
</dbReference>
<keyword evidence="8 18" id="KW-0812">Transmembrane</keyword>
<evidence type="ECO:0000256" key="11">
    <source>
        <dbReference type="ARBA" id="ARBA00022919"/>
    </source>
</evidence>
<dbReference type="GO" id="GO:0046513">
    <property type="term" value="P:ceramide biosynthetic process"/>
    <property type="evidence" value="ECO:0007669"/>
    <property type="project" value="TreeGrafter"/>
</dbReference>
<dbReference type="Pfam" id="PF00155">
    <property type="entry name" value="Aminotran_1_2"/>
    <property type="match status" value="1"/>
</dbReference>
<dbReference type="GO" id="GO:0004758">
    <property type="term" value="F:serine C-palmitoyltransferase activity"/>
    <property type="evidence" value="ECO:0007669"/>
    <property type="project" value="UniProtKB-EC"/>
</dbReference>
<comment type="subcellular location">
    <subcellularLocation>
        <location evidence="2">Endoplasmic reticulum membrane</location>
        <topology evidence="2">Single-pass membrane protein</topology>
    </subcellularLocation>
</comment>
<evidence type="ECO:0000256" key="5">
    <source>
        <dbReference type="ARBA" id="ARBA00008392"/>
    </source>
</evidence>
<comment type="caution">
    <text evidence="20">The sequence shown here is derived from an EMBL/GenBank/DDBJ whole genome shotgun (WGS) entry which is preliminary data.</text>
</comment>
<evidence type="ECO:0000256" key="1">
    <source>
        <dbReference type="ARBA" id="ARBA00001933"/>
    </source>
</evidence>
<accession>A0A8T3DMA3</accession>
<dbReference type="AlphaFoldDB" id="A0A8T3DMA3"/>
<evidence type="ECO:0000256" key="9">
    <source>
        <dbReference type="ARBA" id="ARBA00022824"/>
    </source>
</evidence>
<keyword evidence="21" id="KW-1185">Reference proteome</keyword>
<feature type="domain" description="Aminotransferase class I/classII large" evidence="19">
    <location>
        <begin position="174"/>
        <end position="533"/>
    </location>
</feature>
<sequence>MTECSANKPANGEACHRTKNGKKPGRNGYVKNHFHLNRQQPQKSYSPKEKGLQASCNGVAYNRPFIESFEETPMLVAVLTYMGYGILTIFGYLRDFLRDWKIEKCHIAREREEQKEFVPLYQDFENFYTRNLYMRIRDSWNRPICSVPGPKMDLVERVSHDYNWTFEHTGKVVKDVINLGSYNYLGFAENSGPCAEAAAEVTEKYGVGVASTRQEMGNLDKHEELEQLVARFLGVESAMVFGMGFATNSMNIPALTGKGCLILSDELNHTSLVLGARLSGSTIRVFKHNNMQSLEKLLRDAIVHGQPRTHRPWKKILIVVEGIYSMEGSIVRLPEVIALKKRYKAYLYLDEAHSIGALGPRGGGVLDYFGLDPRDVDIMMGTFTKSFGAAGGYIGGRKELIDYLRTQSAQRRLRHLHVPPIAQQIIASMKCIMGEDGTTIGRERLRQLAENTAYFRRRLREDGFIIYGNNDSPVIPVMLYMPAKIGAFGREMLKRNIGVVVVGFPATPIIESRARFCVSAAHTREMLDTALSVLSEVGDLLQVKYSQHRTQPPMYQAFHDTSYEDADN</sequence>
<dbReference type="InterPro" id="IPR015422">
    <property type="entry name" value="PyrdxlP-dep_Trfase_small"/>
</dbReference>
<dbReference type="EC" id="2.3.1.50" evidence="6"/>